<evidence type="ECO:0000256" key="14">
    <source>
        <dbReference type="ARBA" id="ARBA00034104"/>
    </source>
</evidence>
<dbReference type="Proteomes" id="UP000325440">
    <property type="component" value="Unassembled WGS sequence"/>
</dbReference>
<evidence type="ECO:0000256" key="12">
    <source>
        <dbReference type="ARBA" id="ARBA00023286"/>
    </source>
</evidence>
<dbReference type="Gene3D" id="1.10.287.70">
    <property type="match status" value="1"/>
</dbReference>
<evidence type="ECO:0000256" key="18">
    <source>
        <dbReference type="SAM" id="Phobius"/>
    </source>
</evidence>
<evidence type="ECO:0000256" key="5">
    <source>
        <dbReference type="ARBA" id="ARBA00022989"/>
    </source>
</evidence>
<dbReference type="PANTHER" id="PTHR18966">
    <property type="entry name" value="IONOTROPIC GLUTAMATE RECEPTOR"/>
    <property type="match status" value="1"/>
</dbReference>
<feature type="transmembrane region" description="Helical" evidence="18">
    <location>
        <begin position="337"/>
        <end position="358"/>
    </location>
</feature>
<comment type="subcellular location">
    <subcellularLocation>
        <location evidence="14">Postsynaptic cell membrane</location>
        <topology evidence="14">Multi-pass membrane protein</topology>
    </subcellularLocation>
</comment>
<accession>A0A5E4MLE6</accession>
<evidence type="ECO:0000256" key="10">
    <source>
        <dbReference type="ARBA" id="ARBA00023180"/>
    </source>
</evidence>
<keyword evidence="8 18" id="KW-0472">Membrane</keyword>
<keyword evidence="7" id="KW-0406">Ion transport</keyword>
<evidence type="ECO:0000256" key="9">
    <source>
        <dbReference type="ARBA" id="ARBA00023170"/>
    </source>
</evidence>
<evidence type="ECO:0000256" key="11">
    <source>
        <dbReference type="ARBA" id="ARBA00023257"/>
    </source>
</evidence>
<evidence type="ECO:0000313" key="21">
    <source>
        <dbReference type="EMBL" id="VVC31771.1"/>
    </source>
</evidence>
<keyword evidence="19" id="KW-0732">Signal</keyword>
<dbReference type="InterPro" id="IPR001508">
    <property type="entry name" value="Iono_Glu_rcpt_met"/>
</dbReference>
<feature type="binding site" evidence="15">
    <location>
        <position position="511"/>
    </location>
    <ligand>
        <name>L-glutamate</name>
        <dbReference type="ChEBI" id="CHEBI:29985"/>
    </ligand>
</feature>
<dbReference type="OrthoDB" id="5984008at2759"/>
<keyword evidence="4 18" id="KW-0812">Transmembrane</keyword>
<gene>
    <name evidence="21" type="ORF">CINCED_3A014089</name>
</gene>
<evidence type="ECO:0000256" key="1">
    <source>
        <dbReference type="ARBA" id="ARBA00008685"/>
    </source>
</evidence>
<feature type="binding site" evidence="15">
    <location>
        <position position="463"/>
    </location>
    <ligand>
        <name>L-glutamate</name>
        <dbReference type="ChEBI" id="CHEBI:29985"/>
    </ligand>
</feature>
<dbReference type="FunFam" id="3.40.190.10:FF:000061">
    <property type="entry name" value="Glutamate receptor, ionotropic kainate"/>
    <property type="match status" value="1"/>
</dbReference>
<keyword evidence="2" id="KW-0813">Transport</keyword>
<dbReference type="SUPFAM" id="SSF81324">
    <property type="entry name" value="Voltage-gated potassium channels"/>
    <property type="match status" value="1"/>
</dbReference>
<evidence type="ECO:0000256" key="15">
    <source>
        <dbReference type="PIRSR" id="PIRSR601508-1"/>
    </source>
</evidence>
<keyword evidence="11" id="KW-0628">Postsynaptic cell membrane</keyword>
<dbReference type="InterPro" id="IPR028082">
    <property type="entry name" value="Peripla_BP_I"/>
</dbReference>
<evidence type="ECO:0000256" key="3">
    <source>
        <dbReference type="ARBA" id="ARBA00022475"/>
    </source>
</evidence>
<organism evidence="21 22">
    <name type="scientific">Cinara cedri</name>
    <dbReference type="NCBI Taxonomy" id="506608"/>
    <lineage>
        <taxon>Eukaryota</taxon>
        <taxon>Metazoa</taxon>
        <taxon>Ecdysozoa</taxon>
        <taxon>Arthropoda</taxon>
        <taxon>Hexapoda</taxon>
        <taxon>Insecta</taxon>
        <taxon>Pterygota</taxon>
        <taxon>Neoptera</taxon>
        <taxon>Paraneoptera</taxon>
        <taxon>Hemiptera</taxon>
        <taxon>Sternorrhyncha</taxon>
        <taxon>Aphidomorpha</taxon>
        <taxon>Aphidoidea</taxon>
        <taxon>Aphididae</taxon>
        <taxon>Lachninae</taxon>
        <taxon>Cinara</taxon>
    </lineage>
</organism>
<dbReference type="Gene3D" id="3.40.50.2300">
    <property type="match status" value="2"/>
</dbReference>
<dbReference type="InterPro" id="IPR015683">
    <property type="entry name" value="Ionotropic_Glu_rcpt"/>
</dbReference>
<evidence type="ECO:0000256" key="13">
    <source>
        <dbReference type="ARBA" id="ARBA00023303"/>
    </source>
</evidence>
<dbReference type="FunFam" id="1.10.287.70:FF:000010">
    <property type="entry name" value="Putative glutamate receptor ionotropic kainate 1"/>
    <property type="match status" value="1"/>
</dbReference>
<keyword evidence="22" id="KW-1185">Reference proteome</keyword>
<dbReference type="AlphaFoldDB" id="A0A5E4MLE6"/>
<dbReference type="GO" id="GO:0038023">
    <property type="term" value="F:signaling receptor activity"/>
    <property type="evidence" value="ECO:0007669"/>
    <property type="project" value="InterPro"/>
</dbReference>
<feature type="binding site" evidence="15">
    <location>
        <position position="464"/>
    </location>
    <ligand>
        <name>L-glutamate</name>
        <dbReference type="ChEBI" id="CHEBI:29985"/>
    </ligand>
</feature>
<evidence type="ECO:0000256" key="17">
    <source>
        <dbReference type="PIRSR" id="PIRSR601508-3"/>
    </source>
</evidence>
<protein>
    <submittedName>
        <fullName evidence="21">Ionotropic glutamate receptor, metazoa,Ionotropic glutamate receptor,Periplasmic binding</fullName>
    </submittedName>
</protein>
<keyword evidence="3" id="KW-1003">Cell membrane</keyword>
<feature type="chain" id="PRO_5023082231" evidence="19">
    <location>
        <begin position="22"/>
        <end position="647"/>
    </location>
</feature>
<comment type="similarity">
    <text evidence="1">Belongs to the glutamate-gated ion channel (TC 1.A.10.1) family.</text>
</comment>
<evidence type="ECO:0000256" key="7">
    <source>
        <dbReference type="ARBA" id="ARBA00023065"/>
    </source>
</evidence>
<keyword evidence="13" id="KW-0407">Ion channel</keyword>
<dbReference type="InterPro" id="IPR001828">
    <property type="entry name" value="ANF_lig-bd_rcpt"/>
</dbReference>
<dbReference type="SMART" id="SM00079">
    <property type="entry name" value="PBPe"/>
    <property type="match status" value="1"/>
</dbReference>
<dbReference type="InterPro" id="IPR001320">
    <property type="entry name" value="Iontro_rcpt_C"/>
</dbReference>
<evidence type="ECO:0000259" key="20">
    <source>
        <dbReference type="SMART" id="SM00079"/>
    </source>
</evidence>
<evidence type="ECO:0000256" key="8">
    <source>
        <dbReference type="ARBA" id="ARBA00023136"/>
    </source>
</evidence>
<name>A0A5E4MLE6_9HEMI</name>
<feature type="site" description="Interaction with the cone snail toxin Con-ikot-ikot" evidence="16">
    <location>
        <position position="469"/>
    </location>
</feature>
<sequence length="647" mass="73008">MNYIIGLVSLILAFTCKECAGETTITLGILYNEENSMLETAFKSSVDVVKSKIATSDVKLNVIGQTVPLYDSFETQNFVCDMLINGVSGMFGPSLGDTAPIVQSICDYKEIPHIQTRWDINQKRGSCQINLYPHPSTLSKALVDLMTVINWESFTIIYENNDSLMQVTNILKFPPTNHPIRIRQLSSGPNYRKELREIKDSGETKILLDCSFNILSEVLYQAQQVGLMGSEHNFIIASLNKFKQKLQKKNNKYGYLNYVIPNCPRNFFLSSNSLSLLTHINEITLCSFDFKRYLFQFNLNVCFNCNDLFSGISILYKKSTKSSPSLFSFLAPFSPFVWLWVITAYCGVSVLLFIMARISPYEWTNPYPCIEEPEYLENQFSMSNAFWFTIGSLMQQGSDIAPIAVSTRLVAGIWWFFTLIMVSSYTANLAAFLTVEGVSDPFKTAEGLVNQNVIAYGLKEKGSTDEYFKESSNPTYKKIYDTLQKHKSWYTDGNDAGVEKVLNEDYAFFMESTSIEYMVERNCKLAQIGGLLDNKGYGIVMKKNASYRNTLSANILNLQEKGKLTALKNKWWKEKRGGGACQVKENNEASELSMKNVGGVFIVLCSGVGVAAILACLEMFWELWKTTTKEKVGTSCCLRYCLSLGRL</sequence>
<feature type="signal peptide" evidence="19">
    <location>
        <begin position="1"/>
        <end position="21"/>
    </location>
</feature>
<keyword evidence="17" id="KW-1015">Disulfide bond</keyword>
<feature type="domain" description="Ionotropic glutamate receptor C-terminal" evidence="20">
    <location>
        <begin position="364"/>
        <end position="574"/>
    </location>
</feature>
<evidence type="ECO:0000256" key="2">
    <source>
        <dbReference type="ARBA" id="ARBA00022448"/>
    </source>
</evidence>
<keyword evidence="9 21" id="KW-0675">Receptor</keyword>
<feature type="transmembrane region" description="Helical" evidence="18">
    <location>
        <begin position="600"/>
        <end position="621"/>
    </location>
</feature>
<evidence type="ECO:0000256" key="6">
    <source>
        <dbReference type="ARBA" id="ARBA00023018"/>
    </source>
</evidence>
<dbReference type="EMBL" id="CABPRJ010000951">
    <property type="protein sequence ID" value="VVC31771.1"/>
    <property type="molecule type" value="Genomic_DNA"/>
</dbReference>
<evidence type="ECO:0000256" key="19">
    <source>
        <dbReference type="SAM" id="SignalP"/>
    </source>
</evidence>
<feature type="disulfide bond" evidence="17">
    <location>
        <begin position="523"/>
        <end position="581"/>
    </location>
</feature>
<dbReference type="SUPFAM" id="SSF53822">
    <property type="entry name" value="Periplasmic binding protein-like I"/>
    <property type="match status" value="1"/>
</dbReference>
<dbReference type="GO" id="GO:0015276">
    <property type="term" value="F:ligand-gated monoatomic ion channel activity"/>
    <property type="evidence" value="ECO:0007669"/>
    <property type="project" value="InterPro"/>
</dbReference>
<dbReference type="GO" id="GO:0045211">
    <property type="term" value="C:postsynaptic membrane"/>
    <property type="evidence" value="ECO:0007669"/>
    <property type="project" value="UniProtKB-SubCell"/>
</dbReference>
<keyword evidence="6" id="KW-0770">Synapse</keyword>
<feature type="transmembrane region" description="Helical" evidence="18">
    <location>
        <begin position="413"/>
        <end position="435"/>
    </location>
</feature>
<dbReference type="PRINTS" id="PR00177">
    <property type="entry name" value="NMDARECEPTOR"/>
</dbReference>
<proteinExistence type="inferred from homology"/>
<evidence type="ECO:0000256" key="16">
    <source>
        <dbReference type="PIRSR" id="PIRSR601508-2"/>
    </source>
</evidence>
<evidence type="ECO:0000313" key="22">
    <source>
        <dbReference type="Proteomes" id="UP000325440"/>
    </source>
</evidence>
<keyword evidence="5 18" id="KW-1133">Transmembrane helix</keyword>
<evidence type="ECO:0000256" key="4">
    <source>
        <dbReference type="ARBA" id="ARBA00022692"/>
    </source>
</evidence>
<dbReference type="SUPFAM" id="SSF53850">
    <property type="entry name" value="Periplasmic binding protein-like II"/>
    <property type="match status" value="1"/>
</dbReference>
<dbReference type="Gene3D" id="3.40.190.10">
    <property type="entry name" value="Periplasmic binding protein-like II"/>
    <property type="match status" value="1"/>
</dbReference>
<reference evidence="21 22" key="1">
    <citation type="submission" date="2019-08" db="EMBL/GenBank/DDBJ databases">
        <authorList>
            <person name="Alioto T."/>
            <person name="Alioto T."/>
            <person name="Gomez Garrido J."/>
        </authorList>
    </citation>
    <scope>NUCLEOTIDE SEQUENCE [LARGE SCALE GENOMIC DNA]</scope>
</reference>
<dbReference type="Pfam" id="PF00060">
    <property type="entry name" value="Lig_chan"/>
    <property type="match status" value="1"/>
</dbReference>
<keyword evidence="10" id="KW-0325">Glycoprotein</keyword>
<dbReference type="Pfam" id="PF01094">
    <property type="entry name" value="ANF_receptor"/>
    <property type="match status" value="1"/>
</dbReference>
<keyword evidence="12" id="KW-1071">Ligand-gated ion channel</keyword>